<dbReference type="AlphaFoldDB" id="A0A1D6XRK9"/>
<dbReference type="PANTHER" id="PTHR15079:SF3">
    <property type="entry name" value="MYELOID DIFFERENTIATION PRIMARY RESPONSE PROTEIN MYD88"/>
    <property type="match status" value="1"/>
</dbReference>
<evidence type="ECO:0000313" key="6">
    <source>
        <dbReference type="EMBL" id="ALG40991.1"/>
    </source>
</evidence>
<dbReference type="GO" id="GO:0070976">
    <property type="term" value="F:TIR domain binding"/>
    <property type="evidence" value="ECO:0007669"/>
    <property type="project" value="InterPro"/>
</dbReference>
<dbReference type="GO" id="GO:0005737">
    <property type="term" value="C:cytoplasm"/>
    <property type="evidence" value="ECO:0007669"/>
    <property type="project" value="UniProtKB-SubCell"/>
</dbReference>
<feature type="domain" description="TIR" evidence="5">
    <location>
        <begin position="132"/>
        <end position="264"/>
    </location>
</feature>
<dbReference type="InterPro" id="IPR035897">
    <property type="entry name" value="Toll_tir_struct_dom_sf"/>
</dbReference>
<keyword evidence="2" id="KW-0963">Cytoplasm</keyword>
<evidence type="ECO:0000256" key="2">
    <source>
        <dbReference type="ARBA" id="ARBA00022490"/>
    </source>
</evidence>
<dbReference type="SUPFAM" id="SSF52200">
    <property type="entry name" value="Toll/Interleukin receptor TIR domain"/>
    <property type="match status" value="1"/>
</dbReference>
<dbReference type="Pfam" id="PF13676">
    <property type="entry name" value="TIR_2"/>
    <property type="match status" value="1"/>
</dbReference>
<dbReference type="Gene3D" id="3.40.50.10140">
    <property type="entry name" value="Toll/interleukin-1 receptor homology (TIR) domain"/>
    <property type="match status" value="1"/>
</dbReference>
<protein>
    <submittedName>
        <fullName evidence="6">MyD88 protein</fullName>
    </submittedName>
</protein>
<proteinExistence type="evidence at transcript level"/>
<keyword evidence="3" id="KW-0395">Inflammatory response</keyword>
<feature type="domain" description="Death" evidence="4">
    <location>
        <begin position="35"/>
        <end position="69"/>
    </location>
</feature>
<dbReference type="Gene3D" id="1.10.533.10">
    <property type="entry name" value="Death Domain, Fas"/>
    <property type="match status" value="1"/>
</dbReference>
<dbReference type="PANTHER" id="PTHR15079">
    <property type="entry name" value="MYD88"/>
    <property type="match status" value="1"/>
</dbReference>
<dbReference type="InterPro" id="IPR000488">
    <property type="entry name" value="Death_dom"/>
</dbReference>
<sequence length="269" mass="31015">MASSDAHAQPEEEKLVRHMSNEGRRCISQLLGPHDHLGNDWKLLAEKLGFTAEEIRSLNEEREPVEVMLSKCLGLTIPKLKVYLTNMERLDVVQELEGFEEETLIPSEYKRRQQERGMRNYGQPSTVLPDDEKYDAFICYAPGDLQFAQQILKMLEAAPYHLKLCIDYRDILPGGETLSTTAHVIEKRCLKIIVILSEYFNNDETADFQAKIALNLSPGCRQKRLIPIKYENCTIPTIYRFITHLDYTNPHSQEYLWPNLAKALGYNPK</sequence>
<evidence type="ECO:0000259" key="5">
    <source>
        <dbReference type="PROSITE" id="PS50104"/>
    </source>
</evidence>
<dbReference type="SMART" id="SM00255">
    <property type="entry name" value="TIR"/>
    <property type="match status" value="1"/>
</dbReference>
<dbReference type="InterPro" id="IPR017281">
    <property type="entry name" value="Myelin_different_resp_MyD88"/>
</dbReference>
<dbReference type="GO" id="GO:0002755">
    <property type="term" value="P:MyD88-dependent toll-like receptor signaling pathway"/>
    <property type="evidence" value="ECO:0007669"/>
    <property type="project" value="InterPro"/>
</dbReference>
<organism evidence="6">
    <name type="scientific">Aulactinia veratra</name>
    <name type="common">Green snakelock anemone</name>
    <name type="synonym">Actinia veratra</name>
    <dbReference type="NCBI Taxonomy" id="1730095"/>
    <lineage>
        <taxon>Eukaryota</taxon>
        <taxon>Metazoa</taxon>
        <taxon>Cnidaria</taxon>
        <taxon>Anthozoa</taxon>
        <taxon>Hexacorallia</taxon>
        <taxon>Actiniaria</taxon>
        <taxon>Actiniidae</taxon>
        <taxon>Aulactinia</taxon>
    </lineage>
</organism>
<evidence type="ECO:0000259" key="4">
    <source>
        <dbReference type="PROSITE" id="PS50017"/>
    </source>
</evidence>
<dbReference type="InterPro" id="IPR000157">
    <property type="entry name" value="TIR_dom"/>
</dbReference>
<dbReference type="Pfam" id="PF00531">
    <property type="entry name" value="Death"/>
    <property type="match status" value="1"/>
</dbReference>
<dbReference type="InterPro" id="IPR011029">
    <property type="entry name" value="DEATH-like_dom_sf"/>
</dbReference>
<dbReference type="GO" id="GO:0043123">
    <property type="term" value="P:positive regulation of canonical NF-kappaB signal transduction"/>
    <property type="evidence" value="ECO:0007669"/>
    <property type="project" value="InterPro"/>
</dbReference>
<name>A0A1D6XRK9_AULVR</name>
<dbReference type="PROSITE" id="PS50017">
    <property type="entry name" value="DEATH_DOMAIN"/>
    <property type="match status" value="1"/>
</dbReference>
<dbReference type="SUPFAM" id="SSF47986">
    <property type="entry name" value="DEATH domain"/>
    <property type="match status" value="1"/>
</dbReference>
<reference evidence="6" key="1">
    <citation type="journal article" date="2016" name="BMC Genomics">
        <title>Insights into the innate immunome of actiniarians using a comparative genomic approach.</title>
        <authorList>
            <person name="van der Burg C.A."/>
            <person name="Prentis P.J."/>
            <person name="Surm J.M."/>
            <person name="Pavasovic A."/>
        </authorList>
    </citation>
    <scope>NUCLEOTIDE SEQUENCE</scope>
</reference>
<gene>
    <name evidence="6" type="primary">MyD88</name>
</gene>
<evidence type="ECO:0000256" key="1">
    <source>
        <dbReference type="ARBA" id="ARBA00004496"/>
    </source>
</evidence>
<dbReference type="EMBL" id="KT792963">
    <property type="protein sequence ID" value="ALG40991.1"/>
    <property type="molecule type" value="mRNA"/>
</dbReference>
<evidence type="ECO:0000256" key="3">
    <source>
        <dbReference type="ARBA" id="ARBA00023198"/>
    </source>
</evidence>
<dbReference type="PROSITE" id="PS50104">
    <property type="entry name" value="TIR"/>
    <property type="match status" value="1"/>
</dbReference>
<accession>A0A1D6XRK9</accession>
<comment type="subcellular location">
    <subcellularLocation>
        <location evidence="1">Cytoplasm</location>
    </subcellularLocation>
</comment>